<dbReference type="EnsemblProtists" id="PYU1_T008434">
    <property type="protein sequence ID" value="PYU1_T008434"/>
    <property type="gene ID" value="PYU1_G008418"/>
</dbReference>
<evidence type="ECO:0000256" key="5">
    <source>
        <dbReference type="ARBA" id="ARBA00023157"/>
    </source>
</evidence>
<evidence type="ECO:0000256" key="7">
    <source>
        <dbReference type="SAM" id="MobiDB-lite"/>
    </source>
</evidence>
<evidence type="ECO:0000313" key="9">
    <source>
        <dbReference type="EnsemblProtists" id="PYU1_T008434"/>
    </source>
</evidence>
<keyword evidence="4 6" id="KW-0928">Hypersensitive response elicitation</keyword>
<keyword evidence="5 6" id="KW-1015">Disulfide bond</keyword>
<reference evidence="10" key="2">
    <citation type="submission" date="2010-04" db="EMBL/GenBank/DDBJ databases">
        <authorList>
            <person name="Buell R."/>
            <person name="Hamilton J."/>
            <person name="Hostetler J."/>
        </authorList>
    </citation>
    <scope>NUCLEOTIDE SEQUENCE [LARGE SCALE GENOMIC DNA]</scope>
    <source>
        <strain evidence="10">DAOM:BR144</strain>
    </source>
</reference>
<evidence type="ECO:0000256" key="3">
    <source>
        <dbReference type="ARBA" id="ARBA00022525"/>
    </source>
</evidence>
<keyword evidence="8" id="KW-0732">Signal</keyword>
<comment type="function">
    <text evidence="6">Induces local and distal defense responses (incompatible hypersensitive reaction) in plants from the solanaceae and cruciferae families. Elicits leaf necrosis and causes the accumulation of pathogenesis-related proteins. Might interact with the lipidic molecules of the plasma membrane.</text>
</comment>
<dbReference type="EMBL" id="GL376613">
    <property type="status" value="NOT_ANNOTATED_CDS"/>
    <property type="molecule type" value="Genomic_DNA"/>
</dbReference>
<evidence type="ECO:0000256" key="8">
    <source>
        <dbReference type="SAM" id="SignalP"/>
    </source>
</evidence>
<dbReference type="GO" id="GO:0052040">
    <property type="term" value="P:symbiont-mediated perturbation of host programmed cell death"/>
    <property type="evidence" value="ECO:0007669"/>
    <property type="project" value="UniProtKB-UniRule"/>
</dbReference>
<dbReference type="Gene3D" id="1.10.239.10">
    <property type="entry name" value="Elicitin domain"/>
    <property type="match status" value="1"/>
</dbReference>
<keyword evidence="3 6" id="KW-0964">Secreted</keyword>
<feature type="region of interest" description="Disordered" evidence="7">
    <location>
        <begin position="115"/>
        <end position="170"/>
    </location>
</feature>
<protein>
    <recommendedName>
        <fullName evidence="6">Elicitin</fullName>
    </recommendedName>
</protein>
<sequence length="170" mass="16613">MYTKFAILALAAFAATAANAASTAPCPSSELAKLAGLASSQNVFPCQAVSGGFNMIPPSGLPTTEQRAKMCAAPVCHALIKEIIALNPTDCVLSLGNLNVNELANGFEASCTASSPAPAVTPAPATSAPSTPSTTAPGTPSTTAPSTPSTTAPATNGTPAPAATTVKPAC</sequence>
<dbReference type="HOGENOM" id="CLU_087770_5_0_1"/>
<keyword evidence="10" id="KW-1185">Reference proteome</keyword>
<dbReference type="GO" id="GO:0005576">
    <property type="term" value="C:extracellular region"/>
    <property type="evidence" value="ECO:0007669"/>
    <property type="project" value="UniProtKB-SubCell"/>
</dbReference>
<evidence type="ECO:0000256" key="2">
    <source>
        <dbReference type="ARBA" id="ARBA00009544"/>
    </source>
</evidence>
<dbReference type="VEuPathDB" id="FungiDB:PYU1_G008418"/>
<dbReference type="eggNOG" id="ENOG502T40X">
    <property type="taxonomic scope" value="Eukaryota"/>
</dbReference>
<dbReference type="SUPFAM" id="SSF48647">
    <property type="entry name" value="Fungal elicitin"/>
    <property type="match status" value="1"/>
</dbReference>
<dbReference type="SMART" id="SM01187">
    <property type="entry name" value="Elicitin"/>
    <property type="match status" value="1"/>
</dbReference>
<reference evidence="9" key="3">
    <citation type="submission" date="2015-02" db="UniProtKB">
        <authorList>
            <consortium name="EnsemblProtists"/>
        </authorList>
    </citation>
    <scope>IDENTIFICATION</scope>
    <source>
        <strain evidence="9">DAOM BR144</strain>
    </source>
</reference>
<dbReference type="AlphaFoldDB" id="K3WTY8"/>
<accession>K3WTY8</accession>
<feature type="signal peptide" evidence="8">
    <location>
        <begin position="1"/>
        <end position="20"/>
    </location>
</feature>
<dbReference type="InParanoid" id="K3WTY8"/>
<dbReference type="OMA" id="TNCQELY"/>
<comment type="subcellular location">
    <subcellularLocation>
        <location evidence="1 6">Secreted</location>
    </subcellularLocation>
</comment>
<name>K3WTY8_GLOUD</name>
<evidence type="ECO:0000256" key="6">
    <source>
        <dbReference type="RuleBase" id="RU368111"/>
    </source>
</evidence>
<proteinExistence type="inferred from homology"/>
<feature type="chain" id="PRO_5003871476" description="Elicitin" evidence="8">
    <location>
        <begin position="21"/>
        <end position="170"/>
    </location>
</feature>
<organism evidence="9 10">
    <name type="scientific">Globisporangium ultimum (strain ATCC 200006 / CBS 805.95 / DAOM BR144)</name>
    <name type="common">Pythium ultimum</name>
    <dbReference type="NCBI Taxonomy" id="431595"/>
    <lineage>
        <taxon>Eukaryota</taxon>
        <taxon>Sar</taxon>
        <taxon>Stramenopiles</taxon>
        <taxon>Oomycota</taxon>
        <taxon>Peronosporomycetes</taxon>
        <taxon>Pythiales</taxon>
        <taxon>Pythiaceae</taxon>
        <taxon>Globisporangium</taxon>
    </lineage>
</organism>
<dbReference type="PRINTS" id="PR00948">
    <property type="entry name" value="ELICITIN"/>
</dbReference>
<dbReference type="InterPro" id="IPR036470">
    <property type="entry name" value="Elicitin_sf"/>
</dbReference>
<dbReference type="InterPro" id="IPR002200">
    <property type="entry name" value="Elicitin"/>
</dbReference>
<dbReference type="Proteomes" id="UP000019132">
    <property type="component" value="Unassembled WGS sequence"/>
</dbReference>
<evidence type="ECO:0000256" key="4">
    <source>
        <dbReference type="ARBA" id="ARBA00022978"/>
    </source>
</evidence>
<evidence type="ECO:0000313" key="10">
    <source>
        <dbReference type="Proteomes" id="UP000019132"/>
    </source>
</evidence>
<reference evidence="10" key="1">
    <citation type="journal article" date="2010" name="Genome Biol.">
        <title>Genome sequence of the necrotrophic plant pathogen Pythium ultimum reveals original pathogenicity mechanisms and effector repertoire.</title>
        <authorList>
            <person name="Levesque C.A."/>
            <person name="Brouwer H."/>
            <person name="Cano L."/>
            <person name="Hamilton J.P."/>
            <person name="Holt C."/>
            <person name="Huitema E."/>
            <person name="Raffaele S."/>
            <person name="Robideau G.P."/>
            <person name="Thines M."/>
            <person name="Win J."/>
            <person name="Zerillo M.M."/>
            <person name="Beakes G.W."/>
            <person name="Boore J.L."/>
            <person name="Busam D."/>
            <person name="Dumas B."/>
            <person name="Ferriera S."/>
            <person name="Fuerstenberg S.I."/>
            <person name="Gachon C.M."/>
            <person name="Gaulin E."/>
            <person name="Govers F."/>
            <person name="Grenville-Briggs L."/>
            <person name="Horner N."/>
            <person name="Hostetler J."/>
            <person name="Jiang R.H."/>
            <person name="Johnson J."/>
            <person name="Krajaejun T."/>
            <person name="Lin H."/>
            <person name="Meijer H.J."/>
            <person name="Moore B."/>
            <person name="Morris P."/>
            <person name="Phuntmart V."/>
            <person name="Puiu D."/>
            <person name="Shetty J."/>
            <person name="Stajich J.E."/>
            <person name="Tripathy S."/>
            <person name="Wawra S."/>
            <person name="van West P."/>
            <person name="Whitty B.R."/>
            <person name="Coutinho P.M."/>
            <person name="Henrissat B."/>
            <person name="Martin F."/>
            <person name="Thomas P.D."/>
            <person name="Tyler B.M."/>
            <person name="De Vries R.P."/>
            <person name="Kamoun S."/>
            <person name="Yandell M."/>
            <person name="Tisserat N."/>
            <person name="Buell C.R."/>
        </authorList>
    </citation>
    <scope>NUCLEOTIDE SEQUENCE</scope>
    <source>
        <strain evidence="10">DAOM:BR144</strain>
    </source>
</reference>
<comment type="similarity">
    <text evidence="2 6">Belongs to the elicitin family.</text>
</comment>
<evidence type="ECO:0000256" key="1">
    <source>
        <dbReference type="ARBA" id="ARBA00004613"/>
    </source>
</evidence>
<dbReference type="Pfam" id="PF00964">
    <property type="entry name" value="Elicitin"/>
    <property type="match status" value="1"/>
</dbReference>